<protein>
    <submittedName>
        <fullName evidence="1">Uncharacterized protein</fullName>
    </submittedName>
</protein>
<keyword evidence="2" id="KW-1185">Reference proteome</keyword>
<comment type="caution">
    <text evidence="1">The sequence shown here is derived from an EMBL/GenBank/DDBJ whole genome shotgun (WGS) entry which is preliminary data.</text>
</comment>
<organism evidence="1 2">
    <name type="scientific">Geobacillus thermocatenulatus</name>
    <dbReference type="NCBI Taxonomy" id="33938"/>
    <lineage>
        <taxon>Bacteria</taxon>
        <taxon>Bacillati</taxon>
        <taxon>Bacillota</taxon>
        <taxon>Bacilli</taxon>
        <taxon>Bacillales</taxon>
        <taxon>Anoxybacillaceae</taxon>
        <taxon>Geobacillus</taxon>
        <taxon>Geobacillus thermoleovorans group</taxon>
    </lineage>
</organism>
<proteinExistence type="predicted"/>
<sequence length="62" mass="6944">MKVLLDIVFLIGALGTIGRYVGIEFFKENSTLFLILFVAGGFGRLVFSMKEQKNSDEVKSQK</sequence>
<gene>
    <name evidence="1" type="ORF">B9L19_02005</name>
</gene>
<dbReference type="KEGG" id="gtm:GT3921_17565"/>
<name>A0A226QB66_9BACL</name>
<accession>A0A226QB66</accession>
<evidence type="ECO:0000313" key="2">
    <source>
        <dbReference type="Proteomes" id="UP000198378"/>
    </source>
</evidence>
<dbReference type="Proteomes" id="UP000198378">
    <property type="component" value="Unassembled WGS sequence"/>
</dbReference>
<reference evidence="1 2" key="1">
    <citation type="submission" date="2017-05" db="EMBL/GenBank/DDBJ databases">
        <title>The genome sequence of Geobacillus thermocatenulatus DSM 730.</title>
        <authorList>
            <person name="Ramaloko W.T."/>
            <person name="Koen N."/>
            <person name="Polliack S."/>
            <person name="Aliyu H."/>
            <person name="Lebre P."/>
            <person name="Mohr T."/>
            <person name="Oswald F."/>
            <person name="Zwick M."/>
            <person name="Neumann A."/>
            <person name="Syldatk C."/>
            <person name="Cowan D."/>
            <person name="De Maayer P."/>
        </authorList>
    </citation>
    <scope>NUCLEOTIDE SEQUENCE [LARGE SCALE GENOMIC DNA]</scope>
    <source>
        <strain evidence="1 2">BGSC 93A1</strain>
    </source>
</reference>
<evidence type="ECO:0000313" key="1">
    <source>
        <dbReference type="EMBL" id="OXB88897.1"/>
    </source>
</evidence>
<dbReference type="EMBL" id="NEWK01000001">
    <property type="protein sequence ID" value="OXB88897.1"/>
    <property type="molecule type" value="Genomic_DNA"/>
</dbReference>
<dbReference type="RefSeq" id="WP_047752324.1">
    <property type="nucleotide sequence ID" value="NZ_CP018058.1"/>
</dbReference>
<dbReference type="AlphaFoldDB" id="A0A226QB66"/>